<evidence type="ECO:0000313" key="2">
    <source>
        <dbReference type="EMBL" id="BBX66665.1"/>
    </source>
</evidence>
<accession>A0A7I7M3B3</accession>
<feature type="compositionally biased region" description="Low complexity" evidence="1">
    <location>
        <begin position="1"/>
        <end position="12"/>
    </location>
</feature>
<dbReference type="EMBL" id="AP022574">
    <property type="protein sequence ID" value="BBX66665.1"/>
    <property type="molecule type" value="Genomic_DNA"/>
</dbReference>
<dbReference type="AlphaFoldDB" id="A0A7I7M3B3"/>
<dbReference type="KEGG" id="mpsc:MPSYJ_01260"/>
<name>A0A7I7M3B3_9MYCO</name>
<reference evidence="2 3" key="1">
    <citation type="journal article" date="2019" name="Emerg. Microbes Infect.">
        <title>Comprehensive subspecies identification of 175 nontuberculous mycobacteria species based on 7547 genomic profiles.</title>
        <authorList>
            <person name="Matsumoto Y."/>
            <person name="Kinjo T."/>
            <person name="Motooka D."/>
            <person name="Nabeya D."/>
            <person name="Jung N."/>
            <person name="Uechi K."/>
            <person name="Horii T."/>
            <person name="Iida T."/>
            <person name="Fujita J."/>
            <person name="Nakamura S."/>
        </authorList>
    </citation>
    <scope>NUCLEOTIDE SEQUENCE [LARGE SCALE GENOMIC DNA]</scope>
    <source>
        <strain evidence="2 3">JCM 13323</strain>
    </source>
</reference>
<organism evidence="2 3">
    <name type="scientific">Mycolicibacterium psychrotolerans</name>
    <dbReference type="NCBI Taxonomy" id="216929"/>
    <lineage>
        <taxon>Bacteria</taxon>
        <taxon>Bacillati</taxon>
        <taxon>Actinomycetota</taxon>
        <taxon>Actinomycetes</taxon>
        <taxon>Mycobacteriales</taxon>
        <taxon>Mycobacteriaceae</taxon>
        <taxon>Mycolicibacterium</taxon>
    </lineage>
</organism>
<feature type="region of interest" description="Disordered" evidence="1">
    <location>
        <begin position="1"/>
        <end position="31"/>
    </location>
</feature>
<dbReference type="RefSeq" id="WP_163719822.1">
    <property type="nucleotide sequence ID" value="NZ_AP022574.1"/>
</dbReference>
<protein>
    <submittedName>
        <fullName evidence="2">Uncharacterized protein</fullName>
    </submittedName>
</protein>
<gene>
    <name evidence="2" type="ORF">MPSYJ_01260</name>
</gene>
<evidence type="ECO:0000256" key="1">
    <source>
        <dbReference type="SAM" id="MobiDB-lite"/>
    </source>
</evidence>
<evidence type="ECO:0000313" key="3">
    <source>
        <dbReference type="Proteomes" id="UP000466514"/>
    </source>
</evidence>
<keyword evidence="3" id="KW-1185">Reference proteome</keyword>
<proteinExistence type="predicted"/>
<dbReference type="Proteomes" id="UP000466514">
    <property type="component" value="Chromosome"/>
</dbReference>
<sequence>MAGTAAAQTTTGNHNSHVATTPRDARSHMPTHFHVFGERHASRLGP</sequence>